<protein>
    <recommendedName>
        <fullName evidence="4">Large ribosomal subunit protein bL27</fullName>
    </recommendedName>
    <alternativeName>
        <fullName evidence="5">50S ribosomal protein L27</fullName>
    </alternativeName>
</protein>
<evidence type="ECO:0000256" key="2">
    <source>
        <dbReference type="ARBA" id="ARBA00022980"/>
    </source>
</evidence>
<dbReference type="GO" id="GO:0003735">
    <property type="term" value="F:structural constituent of ribosome"/>
    <property type="evidence" value="ECO:0007669"/>
    <property type="project" value="InterPro"/>
</dbReference>
<evidence type="ECO:0000256" key="1">
    <source>
        <dbReference type="ARBA" id="ARBA00010797"/>
    </source>
</evidence>
<organism evidence="6 7">
    <name type="scientific">Candidatus Jorgensenbacteria bacterium CG23_combo_of_CG06-09_8_20_14_all_54_14</name>
    <dbReference type="NCBI Taxonomy" id="1974595"/>
    <lineage>
        <taxon>Bacteria</taxon>
        <taxon>Candidatus Joergenseniibacteriota</taxon>
    </lineage>
</organism>
<evidence type="ECO:0000313" key="6">
    <source>
        <dbReference type="EMBL" id="PIP30101.1"/>
    </source>
</evidence>
<dbReference type="GO" id="GO:0006412">
    <property type="term" value="P:translation"/>
    <property type="evidence" value="ECO:0007669"/>
    <property type="project" value="InterPro"/>
</dbReference>
<accession>A0A2G9ZAH3</accession>
<gene>
    <name evidence="6" type="ORF">COX26_00615</name>
</gene>
<comment type="similarity">
    <text evidence="1">Belongs to the bacterial ribosomal protein bL27 family.</text>
</comment>
<proteinExistence type="inferred from homology"/>
<dbReference type="InterPro" id="IPR001684">
    <property type="entry name" value="Ribosomal_bL27"/>
</dbReference>
<comment type="caution">
    <text evidence="6">The sequence shown here is derived from an EMBL/GenBank/DDBJ whole genome shotgun (WGS) entry which is preliminary data.</text>
</comment>
<dbReference type="AlphaFoldDB" id="A0A2G9ZAH3"/>
<evidence type="ECO:0000256" key="4">
    <source>
        <dbReference type="ARBA" id="ARBA00035175"/>
    </source>
</evidence>
<name>A0A2G9ZAH3_9BACT</name>
<dbReference type="PRINTS" id="PR00063">
    <property type="entry name" value="RIBOSOMALL27"/>
</dbReference>
<dbReference type="PANTHER" id="PTHR15893">
    <property type="entry name" value="RIBOSOMAL PROTEIN L27"/>
    <property type="match status" value="1"/>
</dbReference>
<keyword evidence="2 6" id="KW-0689">Ribosomal protein</keyword>
<dbReference type="InterPro" id="IPR018261">
    <property type="entry name" value="Ribosomal_bL27_CS"/>
</dbReference>
<evidence type="ECO:0000256" key="3">
    <source>
        <dbReference type="ARBA" id="ARBA00023274"/>
    </source>
</evidence>
<dbReference type="Proteomes" id="UP000228812">
    <property type="component" value="Unassembled WGS sequence"/>
</dbReference>
<dbReference type="Pfam" id="PF01016">
    <property type="entry name" value="Ribosomal_L27"/>
    <property type="match status" value="1"/>
</dbReference>
<dbReference type="NCBIfam" id="TIGR00062">
    <property type="entry name" value="L27"/>
    <property type="match status" value="1"/>
</dbReference>
<reference evidence="6 7" key="1">
    <citation type="submission" date="2017-09" db="EMBL/GenBank/DDBJ databases">
        <title>Depth-based differentiation of microbial function through sediment-hosted aquifers and enrichment of novel symbionts in the deep terrestrial subsurface.</title>
        <authorList>
            <person name="Probst A.J."/>
            <person name="Ladd B."/>
            <person name="Jarett J.K."/>
            <person name="Geller-Mcgrath D.E."/>
            <person name="Sieber C.M."/>
            <person name="Emerson J.B."/>
            <person name="Anantharaman K."/>
            <person name="Thomas B.C."/>
            <person name="Malmstrom R."/>
            <person name="Stieglmeier M."/>
            <person name="Klingl A."/>
            <person name="Woyke T."/>
            <person name="Ryan C.M."/>
            <person name="Banfield J.F."/>
        </authorList>
    </citation>
    <scope>NUCLEOTIDE SEQUENCE [LARGE SCALE GENOMIC DNA]</scope>
    <source>
        <strain evidence="6">CG23_combo_of_CG06-09_8_20_14_all_54_14</strain>
    </source>
</reference>
<evidence type="ECO:0000313" key="7">
    <source>
        <dbReference type="Proteomes" id="UP000228812"/>
    </source>
</evidence>
<dbReference type="FunFam" id="2.40.50.100:FF:000020">
    <property type="entry name" value="50S ribosomal protein L27"/>
    <property type="match status" value="1"/>
</dbReference>
<keyword evidence="3" id="KW-0687">Ribonucleoprotein</keyword>
<dbReference type="GO" id="GO:0022625">
    <property type="term" value="C:cytosolic large ribosomal subunit"/>
    <property type="evidence" value="ECO:0007669"/>
    <property type="project" value="TreeGrafter"/>
</dbReference>
<evidence type="ECO:0000256" key="5">
    <source>
        <dbReference type="ARBA" id="ARBA00035477"/>
    </source>
</evidence>
<dbReference type="EMBL" id="PCRZ01000011">
    <property type="protein sequence ID" value="PIP30101.1"/>
    <property type="molecule type" value="Genomic_DNA"/>
</dbReference>
<dbReference type="Gene3D" id="2.40.50.100">
    <property type="match status" value="1"/>
</dbReference>
<dbReference type="PROSITE" id="PS00831">
    <property type="entry name" value="RIBOSOMAL_L27"/>
    <property type="match status" value="1"/>
</dbReference>
<dbReference type="SUPFAM" id="SSF110324">
    <property type="entry name" value="Ribosomal L27 protein-like"/>
    <property type="match status" value="1"/>
</dbReference>
<dbReference type="PANTHER" id="PTHR15893:SF0">
    <property type="entry name" value="LARGE RIBOSOMAL SUBUNIT PROTEIN BL27M"/>
    <property type="match status" value="1"/>
</dbReference>
<sequence length="90" mass="9961">MAHTKAKGSTKLGRDSESKRLGVKRFDGETVGVGEVLVRQRGTKFYPGANVKRGGDDTLYALKGGVVKFTEKKRGRFDGSRQFVKMVNIR</sequence>